<dbReference type="AlphaFoldDB" id="A0A021VPL5"/>
<dbReference type="RefSeq" id="WP_034229252.1">
    <property type="nucleotide sequence ID" value="NZ_AXCW01000380.1"/>
</dbReference>
<comment type="caution">
    <text evidence="2">The sequence shown here is derived from an EMBL/GenBank/DDBJ whole genome shotgun (WGS) entry which is preliminary data.</text>
</comment>
<accession>A0A021VPL5</accession>
<evidence type="ECO:0000256" key="1">
    <source>
        <dbReference type="SAM" id="MobiDB-lite"/>
    </source>
</evidence>
<name>A0A021VPL5_9CELL</name>
<dbReference type="Proteomes" id="UP000019753">
    <property type="component" value="Unassembled WGS sequence"/>
</dbReference>
<dbReference type="EMBL" id="AXCW01000380">
    <property type="protein sequence ID" value="EYR61975.1"/>
    <property type="molecule type" value="Genomic_DNA"/>
</dbReference>
<protein>
    <submittedName>
        <fullName evidence="2">Uncharacterized protein</fullName>
    </submittedName>
</protein>
<proteinExistence type="predicted"/>
<sequence length="69" mass="7287">MTEPTGGTPQDVPDVPDDTPDPLGDPEVDEARAAAADDVAGDEEDPYEMRSMPAQPNPTEDDPGSYLNT</sequence>
<feature type="region of interest" description="Disordered" evidence="1">
    <location>
        <begin position="1"/>
        <end position="69"/>
    </location>
</feature>
<gene>
    <name evidence="2" type="ORF">N866_13480</name>
</gene>
<feature type="compositionally biased region" description="Acidic residues" evidence="1">
    <location>
        <begin position="14"/>
        <end position="28"/>
    </location>
</feature>
<organism evidence="2 3">
    <name type="scientific">Actinotalea ferrariae CF5-4</name>
    <dbReference type="NCBI Taxonomy" id="948458"/>
    <lineage>
        <taxon>Bacteria</taxon>
        <taxon>Bacillati</taxon>
        <taxon>Actinomycetota</taxon>
        <taxon>Actinomycetes</taxon>
        <taxon>Micrococcales</taxon>
        <taxon>Cellulomonadaceae</taxon>
        <taxon>Actinotalea</taxon>
    </lineage>
</organism>
<keyword evidence="3" id="KW-1185">Reference proteome</keyword>
<evidence type="ECO:0000313" key="3">
    <source>
        <dbReference type="Proteomes" id="UP000019753"/>
    </source>
</evidence>
<reference evidence="2 3" key="1">
    <citation type="submission" date="2014-01" db="EMBL/GenBank/DDBJ databases">
        <title>Actinotalea ferrariae CF5-4.</title>
        <authorList>
            <person name="Chen F."/>
            <person name="Li Y."/>
            <person name="Wang G."/>
        </authorList>
    </citation>
    <scope>NUCLEOTIDE SEQUENCE [LARGE SCALE GENOMIC DNA]</scope>
    <source>
        <strain evidence="2 3">CF5-4</strain>
    </source>
</reference>
<evidence type="ECO:0000313" key="2">
    <source>
        <dbReference type="EMBL" id="EYR61975.1"/>
    </source>
</evidence>